<evidence type="ECO:0000256" key="1">
    <source>
        <dbReference type="ARBA" id="ARBA00022679"/>
    </source>
</evidence>
<organism evidence="3 4">
    <name type="scientific">Membranihabitans marinus</name>
    <dbReference type="NCBI Taxonomy" id="1227546"/>
    <lineage>
        <taxon>Bacteria</taxon>
        <taxon>Pseudomonadati</taxon>
        <taxon>Bacteroidota</taxon>
        <taxon>Saprospiria</taxon>
        <taxon>Saprospirales</taxon>
        <taxon>Saprospiraceae</taxon>
        <taxon>Membranihabitans</taxon>
    </lineage>
</organism>
<evidence type="ECO:0000313" key="4">
    <source>
        <dbReference type="Proteomes" id="UP000753961"/>
    </source>
</evidence>
<dbReference type="GO" id="GO:0016779">
    <property type="term" value="F:nucleotidyltransferase activity"/>
    <property type="evidence" value="ECO:0007669"/>
    <property type="project" value="UniProtKB-ARBA"/>
</dbReference>
<dbReference type="Pfam" id="PF13562">
    <property type="entry name" value="NTP_transf_4"/>
    <property type="match status" value="1"/>
</dbReference>
<gene>
    <name evidence="3" type="ORF">KUV50_04525</name>
</gene>
<dbReference type="EMBL" id="JAHVHU010000005">
    <property type="protein sequence ID" value="MBY5957390.1"/>
    <property type="molecule type" value="Genomic_DNA"/>
</dbReference>
<keyword evidence="1" id="KW-0808">Transferase</keyword>
<reference evidence="3" key="1">
    <citation type="submission" date="2021-06" db="EMBL/GenBank/DDBJ databases">
        <title>44 bacteria genomes isolated from Dapeng, Shenzhen.</title>
        <authorList>
            <person name="Zheng W."/>
            <person name="Yu S."/>
            <person name="Huang Y."/>
        </authorList>
    </citation>
    <scope>NUCLEOTIDE SEQUENCE</scope>
    <source>
        <strain evidence="3">DP5N28-2</strain>
    </source>
</reference>
<dbReference type="Proteomes" id="UP000753961">
    <property type="component" value="Unassembled WGS sequence"/>
</dbReference>
<protein>
    <recommendedName>
        <fullName evidence="5">UDP-N-acetylglucosamine diphosphorylase/glucosamine-1-phosphate N-acetyltransferase</fullName>
    </recommendedName>
</protein>
<sequence length="377" mass="42983">MPFLTLRTPDFYPLTLSMPLENMMFGLYSLRVRWNKVFENNPVLSQRWIEPTILPDPELLSAIKALSTGQVLKQDELVIAVHPNHHYSGDLMKNVGSEDLDKMEVINFEKSFKWIDSLQYMILHNKDQINEDWSRNENANNWFQPAQLENTFTAPGFHLSDVTIDDQEGPVILHKGATILPGARIKGPVVVFPHATVKMGAKLYPGCTIGRHVVVSGEIKNTIIHEYSSKGHNGYLGDSILGRWNNFGAGTTISNVANTFSNVRFKDWQTGHTIEYNTLKRGLITGDFVKLGVLSRTYRGTAIGSFCSIATNQPITGNIPTFTWWNEDHRTDYKPKDLRAHCQRQMALRNCKWTDEWERALINLIESRFKPQNPNLK</sequence>
<dbReference type="InterPro" id="IPR011004">
    <property type="entry name" value="Trimer_LpxA-like_sf"/>
</dbReference>
<dbReference type="AlphaFoldDB" id="A0A953L875"/>
<proteinExistence type="predicted"/>
<dbReference type="PANTHER" id="PTHR43584">
    <property type="entry name" value="NUCLEOTIDYL TRANSFERASE"/>
    <property type="match status" value="1"/>
</dbReference>
<keyword evidence="2" id="KW-0012">Acyltransferase</keyword>
<dbReference type="RefSeq" id="WP_222578914.1">
    <property type="nucleotide sequence ID" value="NZ_JAHVHU010000005.1"/>
</dbReference>
<name>A0A953L875_9BACT</name>
<dbReference type="InterPro" id="IPR050065">
    <property type="entry name" value="GlmU-like"/>
</dbReference>
<evidence type="ECO:0000256" key="2">
    <source>
        <dbReference type="ARBA" id="ARBA00023315"/>
    </source>
</evidence>
<keyword evidence="4" id="KW-1185">Reference proteome</keyword>
<dbReference type="Gene3D" id="2.160.10.10">
    <property type="entry name" value="Hexapeptide repeat proteins"/>
    <property type="match status" value="1"/>
</dbReference>
<evidence type="ECO:0000313" key="3">
    <source>
        <dbReference type="EMBL" id="MBY5957390.1"/>
    </source>
</evidence>
<dbReference type="SUPFAM" id="SSF51161">
    <property type="entry name" value="Trimeric LpxA-like enzymes"/>
    <property type="match status" value="1"/>
</dbReference>
<dbReference type="InterPro" id="IPR023917">
    <property type="entry name" value="Bifunctiontional_GlmU_bac-type"/>
</dbReference>
<accession>A0A953L875</accession>
<dbReference type="PANTHER" id="PTHR43584:SF8">
    <property type="entry name" value="N-ACETYLMURAMATE ALPHA-1-PHOSPHATE URIDYLYLTRANSFERASE"/>
    <property type="match status" value="1"/>
</dbReference>
<dbReference type="GO" id="GO:0016746">
    <property type="term" value="F:acyltransferase activity"/>
    <property type="evidence" value="ECO:0007669"/>
    <property type="project" value="UniProtKB-KW"/>
</dbReference>
<comment type="caution">
    <text evidence="3">The sequence shown here is derived from an EMBL/GenBank/DDBJ whole genome shotgun (WGS) entry which is preliminary data.</text>
</comment>
<evidence type="ECO:0008006" key="5">
    <source>
        <dbReference type="Google" id="ProtNLM"/>
    </source>
</evidence>